<keyword evidence="1" id="KW-0175">Coiled coil</keyword>
<evidence type="ECO:0000256" key="1">
    <source>
        <dbReference type="SAM" id="Coils"/>
    </source>
</evidence>
<protein>
    <submittedName>
        <fullName evidence="2">Uncharacterized protein</fullName>
    </submittedName>
</protein>
<evidence type="ECO:0000313" key="2">
    <source>
        <dbReference type="EnsemblPlants" id="PGSC0003DMT400092851"/>
    </source>
</evidence>
<evidence type="ECO:0000313" key="3">
    <source>
        <dbReference type="Proteomes" id="UP000011115"/>
    </source>
</evidence>
<dbReference type="AlphaFoldDB" id="M1DQP2"/>
<accession>M1DQP2</accession>
<dbReference type="OMA" id="KMLKTHD"/>
<dbReference type="PaxDb" id="4113-PGSC0003DMT400092851"/>
<feature type="coiled-coil region" evidence="1">
    <location>
        <begin position="79"/>
        <end position="106"/>
    </location>
</feature>
<dbReference type="PANTHER" id="PTHR33144">
    <property type="entry name" value="OS10G0409366 PROTEIN-RELATED"/>
    <property type="match status" value="1"/>
</dbReference>
<dbReference type="InParanoid" id="M1DQP2"/>
<keyword evidence="3" id="KW-1185">Reference proteome</keyword>
<reference evidence="2" key="2">
    <citation type="submission" date="2015-06" db="UniProtKB">
        <authorList>
            <consortium name="EnsemblPlants"/>
        </authorList>
    </citation>
    <scope>IDENTIFICATION</scope>
    <source>
        <strain evidence="2">DM1-3 516 R44</strain>
    </source>
</reference>
<dbReference type="Proteomes" id="UP000011115">
    <property type="component" value="Unassembled WGS sequence"/>
</dbReference>
<dbReference type="EnsemblPlants" id="PGSC0003DMT400092851">
    <property type="protein sequence ID" value="PGSC0003DMT400092851"/>
    <property type="gene ID" value="PGSC0003DMG400042422"/>
</dbReference>
<dbReference type="PANTHER" id="PTHR33144:SF35">
    <property type="entry name" value="TRANSPOSASE, PTTA_EN_SPM, PLANT-RELATED"/>
    <property type="match status" value="1"/>
</dbReference>
<dbReference type="HOGENOM" id="CLU_060848_0_0_1"/>
<reference evidence="3" key="1">
    <citation type="journal article" date="2011" name="Nature">
        <title>Genome sequence and analysis of the tuber crop potato.</title>
        <authorList>
            <consortium name="The Potato Genome Sequencing Consortium"/>
        </authorList>
    </citation>
    <scope>NUCLEOTIDE SEQUENCE [LARGE SCALE GENOMIC DNA]</scope>
    <source>
        <strain evidence="3">cv. DM1-3 516 R44</strain>
    </source>
</reference>
<name>M1DQP2_SOLTU</name>
<sequence>MQVVHGRSKHKLILPNELNQPIGPTKEVVSELGSFLGTSARNGTVCPLNVFNWKMLKTHDDMWNYIKGDSGPSSQTVDDEMMQKKIEEMKERMQQRMQEKFNAQKDTMERDVTVNIIAQLQHLNPRLTLDPNMLGLTVGSPRGRAALQLINRPSVGCNNQG</sequence>
<dbReference type="Gramene" id="PGSC0003DMT400092851">
    <property type="protein sequence ID" value="PGSC0003DMT400092851"/>
    <property type="gene ID" value="PGSC0003DMG400042422"/>
</dbReference>
<proteinExistence type="predicted"/>
<organism evidence="2 3">
    <name type="scientific">Solanum tuberosum</name>
    <name type="common">Potato</name>
    <dbReference type="NCBI Taxonomy" id="4113"/>
    <lineage>
        <taxon>Eukaryota</taxon>
        <taxon>Viridiplantae</taxon>
        <taxon>Streptophyta</taxon>
        <taxon>Embryophyta</taxon>
        <taxon>Tracheophyta</taxon>
        <taxon>Spermatophyta</taxon>
        <taxon>Magnoliopsida</taxon>
        <taxon>eudicotyledons</taxon>
        <taxon>Gunneridae</taxon>
        <taxon>Pentapetalae</taxon>
        <taxon>asterids</taxon>
        <taxon>lamiids</taxon>
        <taxon>Solanales</taxon>
        <taxon>Solanaceae</taxon>
        <taxon>Solanoideae</taxon>
        <taxon>Solaneae</taxon>
        <taxon>Solanum</taxon>
    </lineage>
</organism>